<dbReference type="GO" id="GO:0000287">
    <property type="term" value="F:magnesium ion binding"/>
    <property type="evidence" value="ECO:0007669"/>
    <property type="project" value="UniProtKB-UniRule"/>
</dbReference>
<dbReference type="PANTHER" id="PTHR43210:SF2">
    <property type="entry name" value="ATP-DEPENDENT DETHIOBIOTIN SYNTHETASE BIOD 2"/>
    <property type="match status" value="1"/>
</dbReference>
<evidence type="ECO:0000256" key="4">
    <source>
        <dbReference type="ARBA" id="ARBA00022741"/>
    </source>
</evidence>
<dbReference type="HAMAP" id="MF_00336">
    <property type="entry name" value="BioD"/>
    <property type="match status" value="1"/>
</dbReference>
<dbReference type="EC" id="6.3.3.3" evidence="9"/>
<feature type="binding site" evidence="9">
    <location>
        <position position="65"/>
    </location>
    <ligand>
        <name>ATP</name>
        <dbReference type="ChEBI" id="CHEBI:30616"/>
    </ligand>
</feature>
<protein>
    <recommendedName>
        <fullName evidence="9">ATP-dependent dethiobiotin synthetase BioD</fullName>
        <ecNumber evidence="9">6.3.3.3</ecNumber>
    </recommendedName>
    <alternativeName>
        <fullName evidence="9">DTB synthetase</fullName>
        <shortName evidence="9">DTBS</shortName>
    </alternativeName>
    <alternativeName>
        <fullName evidence="9">Dethiobiotin synthase</fullName>
    </alternativeName>
</protein>
<evidence type="ECO:0000256" key="2">
    <source>
        <dbReference type="ARBA" id="ARBA00022598"/>
    </source>
</evidence>
<dbReference type="RefSeq" id="WP_138189147.1">
    <property type="nucleotide sequence ID" value="NZ_LS992241.1"/>
</dbReference>
<feature type="binding site" evidence="9">
    <location>
        <position position="55"/>
    </location>
    <ligand>
        <name>substrate</name>
    </ligand>
</feature>
<evidence type="ECO:0000256" key="5">
    <source>
        <dbReference type="ARBA" id="ARBA00022756"/>
    </source>
</evidence>
<comment type="pathway">
    <text evidence="9">Cofactor biosynthesis; biotin biosynthesis; biotin from 7,8-diaminononanoate: step 1/2.</text>
</comment>
<gene>
    <name evidence="9 10" type="primary">bioD</name>
    <name evidence="10" type="ORF">PBLR_16021</name>
</gene>
<evidence type="ECO:0000256" key="8">
    <source>
        <dbReference type="ARBA" id="ARBA00047386"/>
    </source>
</evidence>
<sequence length="259" mass="28649">MVPYIHTDEKHHFSRGLFISSTGTGIGKTVVTAGIGAYCRGICQRRIRIWKPVQSGVTIGDPEADSYRLRMGSGLLDTPEEEIATWTLPDPLAPWMAFERAGVAFAFERLLKEGHRRQEDGSFLLVEGAGGIAVPFSAEHTMADAARELGTPVLLVASPSLGTVSHTVTAVQYARERGITDIAVVFSGPRSLEDEREIAENARMIEAMAGVPVCGIVPWLVQPANAQAVKMEAWVAWREQWLESFVRMERMMDWLQKRI</sequence>
<comment type="function">
    <text evidence="9">Catalyzes a mechanistically unusual reaction, the ATP-dependent insertion of CO2 between the N7 and N8 nitrogen atoms of 7,8-diaminopelargonic acid (DAPA, also called 7,8-diammoniononanoate) to form a ureido ring.</text>
</comment>
<organism evidence="10 11">
    <name type="scientific">Paenibacillus alvei</name>
    <name type="common">Bacillus alvei</name>
    <dbReference type="NCBI Taxonomy" id="44250"/>
    <lineage>
        <taxon>Bacteria</taxon>
        <taxon>Bacillati</taxon>
        <taxon>Bacillota</taxon>
        <taxon>Bacilli</taxon>
        <taxon>Bacillales</taxon>
        <taxon>Paenibacillaceae</taxon>
        <taxon>Paenibacillus</taxon>
    </lineage>
</organism>
<evidence type="ECO:0000256" key="7">
    <source>
        <dbReference type="ARBA" id="ARBA00022842"/>
    </source>
</evidence>
<dbReference type="Pfam" id="PF13500">
    <property type="entry name" value="AAA_26"/>
    <property type="match status" value="1"/>
</dbReference>
<comment type="catalytic activity">
    <reaction evidence="9">
        <text>(7R,8S)-7,8-diammoniononanoate + CO2 + ATP = (4R,5S)-dethiobiotin + ADP + phosphate + 3 H(+)</text>
        <dbReference type="Rhea" id="RHEA:15805"/>
        <dbReference type="ChEBI" id="CHEBI:15378"/>
        <dbReference type="ChEBI" id="CHEBI:16526"/>
        <dbReference type="ChEBI" id="CHEBI:30616"/>
        <dbReference type="ChEBI" id="CHEBI:43474"/>
        <dbReference type="ChEBI" id="CHEBI:149469"/>
        <dbReference type="ChEBI" id="CHEBI:149473"/>
        <dbReference type="ChEBI" id="CHEBI:456216"/>
        <dbReference type="EC" id="6.3.3.3"/>
    </reaction>
</comment>
<dbReference type="Proteomes" id="UP000304148">
    <property type="component" value="Chromosome"/>
</dbReference>
<evidence type="ECO:0000256" key="3">
    <source>
        <dbReference type="ARBA" id="ARBA00022723"/>
    </source>
</evidence>
<feature type="active site" evidence="9">
    <location>
        <position position="51"/>
    </location>
</feature>
<dbReference type="GO" id="GO:0005524">
    <property type="term" value="F:ATP binding"/>
    <property type="evidence" value="ECO:0007669"/>
    <property type="project" value="UniProtKB-UniRule"/>
</dbReference>
<feature type="binding site" evidence="9">
    <location>
        <position position="65"/>
    </location>
    <ligand>
        <name>Mg(2+)</name>
        <dbReference type="ChEBI" id="CHEBI:18420"/>
    </ligand>
</feature>
<feature type="binding site" evidence="9">
    <location>
        <begin position="25"/>
        <end position="30"/>
    </location>
    <ligand>
        <name>ATP</name>
        <dbReference type="ChEBI" id="CHEBI:30616"/>
    </ligand>
</feature>
<reference evidence="11" key="1">
    <citation type="submission" date="2018-08" db="EMBL/GenBank/DDBJ databases">
        <authorList>
            <person name="Chevrot R."/>
        </authorList>
    </citation>
    <scope>NUCLEOTIDE SEQUENCE [LARGE SCALE GENOMIC DNA]</scope>
</reference>
<comment type="subcellular location">
    <subcellularLocation>
        <location evidence="9">Cytoplasm</location>
    </subcellularLocation>
</comment>
<name>A0A383RLN9_PAEAL</name>
<comment type="cofactor">
    <cofactor evidence="9">
        <name>Mg(2+)</name>
        <dbReference type="ChEBI" id="CHEBI:18420"/>
    </cofactor>
</comment>
<feature type="binding site" evidence="9">
    <location>
        <position position="127"/>
    </location>
    <ligand>
        <name>Mg(2+)</name>
        <dbReference type="ChEBI" id="CHEBI:18420"/>
    </ligand>
</feature>
<dbReference type="PANTHER" id="PTHR43210">
    <property type="entry name" value="DETHIOBIOTIN SYNTHETASE"/>
    <property type="match status" value="1"/>
</dbReference>
<keyword evidence="7 9" id="KW-0460">Magnesium</keyword>
<dbReference type="InterPro" id="IPR004472">
    <property type="entry name" value="DTB_synth_BioD"/>
</dbReference>
<evidence type="ECO:0000256" key="6">
    <source>
        <dbReference type="ARBA" id="ARBA00022840"/>
    </source>
</evidence>
<dbReference type="SUPFAM" id="SSF52540">
    <property type="entry name" value="P-loop containing nucleoside triphosphate hydrolases"/>
    <property type="match status" value="1"/>
</dbReference>
<accession>A0A383RLN9</accession>
<keyword evidence="6 9" id="KW-0067">ATP-binding</keyword>
<feature type="binding site" evidence="9">
    <location>
        <begin position="127"/>
        <end position="130"/>
    </location>
    <ligand>
        <name>ATP</name>
        <dbReference type="ChEBI" id="CHEBI:30616"/>
    </ligand>
</feature>
<keyword evidence="4 9" id="KW-0547">Nucleotide-binding</keyword>
<keyword evidence="2 9" id="KW-0436">Ligase</keyword>
<dbReference type="GO" id="GO:0004141">
    <property type="term" value="F:dethiobiotin synthase activity"/>
    <property type="evidence" value="ECO:0007669"/>
    <property type="project" value="UniProtKB-UniRule"/>
</dbReference>
<keyword evidence="1 9" id="KW-0963">Cytoplasm</keyword>
<dbReference type="PIRSF" id="PIRSF006755">
    <property type="entry name" value="DTB_synth"/>
    <property type="match status" value="1"/>
</dbReference>
<keyword evidence="5 9" id="KW-0093">Biotin biosynthesis</keyword>
<evidence type="ECO:0000313" key="11">
    <source>
        <dbReference type="Proteomes" id="UP000304148"/>
    </source>
</evidence>
<dbReference type="UniPathway" id="UPA00078">
    <property type="reaction ID" value="UER00161"/>
</dbReference>
<comment type="caution">
    <text evidence="9">Lacks conserved residue(s) required for the propagation of feature annotation.</text>
</comment>
<dbReference type="AlphaFoldDB" id="A0A383RLN9"/>
<comment type="similarity">
    <text evidence="9">Belongs to the dethiobiotin synthetase family.</text>
</comment>
<dbReference type="GO" id="GO:0005829">
    <property type="term" value="C:cytosol"/>
    <property type="evidence" value="ECO:0007669"/>
    <property type="project" value="TreeGrafter"/>
</dbReference>
<evidence type="ECO:0000256" key="9">
    <source>
        <dbReference type="HAMAP-Rule" id="MF_00336"/>
    </source>
</evidence>
<proteinExistence type="inferred from homology"/>
<dbReference type="EMBL" id="LS992241">
    <property type="protein sequence ID" value="SYX87591.1"/>
    <property type="molecule type" value="Genomic_DNA"/>
</dbReference>
<dbReference type="NCBIfam" id="TIGR00347">
    <property type="entry name" value="bioD"/>
    <property type="match status" value="1"/>
</dbReference>
<dbReference type="GO" id="GO:0009102">
    <property type="term" value="P:biotin biosynthetic process"/>
    <property type="evidence" value="ECO:0007669"/>
    <property type="project" value="UniProtKB-UniRule"/>
</dbReference>
<feature type="binding site" evidence="9">
    <location>
        <position position="29"/>
    </location>
    <ligand>
        <name>Mg(2+)</name>
        <dbReference type="ChEBI" id="CHEBI:18420"/>
    </ligand>
</feature>
<dbReference type="CDD" id="cd03109">
    <property type="entry name" value="DTBS"/>
    <property type="match status" value="1"/>
</dbReference>
<dbReference type="InterPro" id="IPR027417">
    <property type="entry name" value="P-loop_NTPase"/>
</dbReference>
<comment type="subunit">
    <text evidence="9">Homodimer.</text>
</comment>
<keyword evidence="3 9" id="KW-0479">Metal-binding</keyword>
<dbReference type="Gene3D" id="3.40.50.300">
    <property type="entry name" value="P-loop containing nucleotide triphosphate hydrolases"/>
    <property type="match status" value="1"/>
</dbReference>
<feature type="binding site" evidence="9">
    <location>
        <begin position="218"/>
        <end position="220"/>
    </location>
    <ligand>
        <name>ATP</name>
        <dbReference type="ChEBI" id="CHEBI:30616"/>
    </ligand>
</feature>
<comment type="catalytic activity">
    <reaction evidence="8">
        <text>(7R,8S)-8-amino-7-(carboxyamino)nonanoate + ATP = (4R,5S)-dethiobiotin + ADP + phosphate + H(+)</text>
        <dbReference type="Rhea" id="RHEA:63684"/>
        <dbReference type="ChEBI" id="CHEBI:15378"/>
        <dbReference type="ChEBI" id="CHEBI:30616"/>
        <dbReference type="ChEBI" id="CHEBI:43474"/>
        <dbReference type="ChEBI" id="CHEBI:149470"/>
        <dbReference type="ChEBI" id="CHEBI:149473"/>
        <dbReference type="ChEBI" id="CHEBI:456216"/>
    </reaction>
</comment>
<evidence type="ECO:0000313" key="10">
    <source>
        <dbReference type="EMBL" id="SYX87591.1"/>
    </source>
</evidence>
<evidence type="ECO:0000256" key="1">
    <source>
        <dbReference type="ARBA" id="ARBA00022490"/>
    </source>
</evidence>